<dbReference type="InterPro" id="IPR036938">
    <property type="entry name" value="PAP2/HPO_sf"/>
</dbReference>
<organism evidence="2 3">
    <name type="scientific">Metabacillus herbersteinensis</name>
    <dbReference type="NCBI Taxonomy" id="283816"/>
    <lineage>
        <taxon>Bacteria</taxon>
        <taxon>Bacillati</taxon>
        <taxon>Bacillota</taxon>
        <taxon>Bacilli</taxon>
        <taxon>Bacillales</taxon>
        <taxon>Bacillaceae</taxon>
        <taxon>Metabacillus</taxon>
    </lineage>
</organism>
<sequence length="298" mass="34290">MSDYLLWSETPYAREDTTPTNPVTPLAGSWSLSYLKRGRNGDFLDPNGRIMQLPIKHPNQVDFEKELRTVQDALKNLTPTQRNIGIYYGTGAPTKQWTPVIDRLIDTYGVGPTHAARIMAAVQGAINDTMMIVWDLKYRWDVARPDQYDQEMRTLLCTPRFPTYPSGHATMSGCTEVLLSYFFPEEARKLHKIAEDDAVSRLYAGVHFPSDNDEGLQLGRYIGTVIVNHMKTQRDRDYKTIDQPYRDYKNAVIFPDKYKQFIPYDFSDACSSLVMDKKKKPYSRYDEGTPDSKPKLYL</sequence>
<evidence type="ECO:0000313" key="2">
    <source>
        <dbReference type="EMBL" id="MFC0274376.1"/>
    </source>
</evidence>
<gene>
    <name evidence="2" type="ORF">ACFFIX_23805</name>
</gene>
<keyword evidence="2" id="KW-0575">Peroxidase</keyword>
<dbReference type="RefSeq" id="WP_378938562.1">
    <property type="nucleotide sequence ID" value="NZ_JBHLVO010000034.1"/>
</dbReference>
<feature type="domain" description="Phosphatidic acid phosphatase type 2/haloperoxidase" evidence="1">
    <location>
        <begin position="130"/>
        <end position="232"/>
    </location>
</feature>
<keyword evidence="2" id="KW-0560">Oxidoreductase</keyword>
<dbReference type="InterPro" id="IPR052559">
    <property type="entry name" value="V-haloperoxidase"/>
</dbReference>
<dbReference type="EC" id="1.11.1.-" evidence="2"/>
<accession>A0ABV6GL28</accession>
<protein>
    <submittedName>
        <fullName evidence="2">Vanadium-dependent haloperoxidase</fullName>
        <ecNumber evidence="2">1.11.1.-</ecNumber>
    </submittedName>
</protein>
<dbReference type="InterPro" id="IPR000326">
    <property type="entry name" value="PAP2/HPO"/>
</dbReference>
<dbReference type="CDD" id="cd03398">
    <property type="entry name" value="PAP2_haloperoxidase"/>
    <property type="match status" value="1"/>
</dbReference>
<dbReference type="PANTHER" id="PTHR34599:SF1">
    <property type="entry name" value="PHOSPHATIDIC ACID PHOSPHATASE TYPE 2_HALOPEROXIDASE DOMAIN-CONTAINING PROTEIN"/>
    <property type="match status" value="1"/>
</dbReference>
<comment type="caution">
    <text evidence="2">The sequence shown here is derived from an EMBL/GenBank/DDBJ whole genome shotgun (WGS) entry which is preliminary data.</text>
</comment>
<name>A0ABV6GL28_9BACI</name>
<dbReference type="Proteomes" id="UP001589854">
    <property type="component" value="Unassembled WGS sequence"/>
</dbReference>
<proteinExistence type="predicted"/>
<evidence type="ECO:0000259" key="1">
    <source>
        <dbReference type="Pfam" id="PF01569"/>
    </source>
</evidence>
<dbReference type="GO" id="GO:0004601">
    <property type="term" value="F:peroxidase activity"/>
    <property type="evidence" value="ECO:0007669"/>
    <property type="project" value="UniProtKB-KW"/>
</dbReference>
<dbReference type="PANTHER" id="PTHR34599">
    <property type="entry name" value="PEROXIDASE-RELATED"/>
    <property type="match status" value="1"/>
</dbReference>
<keyword evidence="3" id="KW-1185">Reference proteome</keyword>
<evidence type="ECO:0000313" key="3">
    <source>
        <dbReference type="Proteomes" id="UP001589854"/>
    </source>
</evidence>
<reference evidence="2 3" key="1">
    <citation type="submission" date="2024-09" db="EMBL/GenBank/DDBJ databases">
        <authorList>
            <person name="Sun Q."/>
            <person name="Mori K."/>
        </authorList>
    </citation>
    <scope>NUCLEOTIDE SEQUENCE [LARGE SCALE GENOMIC DNA]</scope>
    <source>
        <strain evidence="2 3">CCM 7228</strain>
    </source>
</reference>
<dbReference type="EMBL" id="JBHLVO010000034">
    <property type="protein sequence ID" value="MFC0274376.1"/>
    <property type="molecule type" value="Genomic_DNA"/>
</dbReference>
<dbReference type="Pfam" id="PF01569">
    <property type="entry name" value="PAP2"/>
    <property type="match status" value="1"/>
</dbReference>
<dbReference type="Gene3D" id="1.10.606.20">
    <property type="match status" value="1"/>
</dbReference>
<dbReference type="SUPFAM" id="SSF48317">
    <property type="entry name" value="Acid phosphatase/Vanadium-dependent haloperoxidase"/>
    <property type="match status" value="1"/>
</dbReference>